<dbReference type="InterPro" id="IPR013015">
    <property type="entry name" value="Laminin_IV_B"/>
</dbReference>
<feature type="domain" description="Laminin EGF-like" evidence="16">
    <location>
        <begin position="874"/>
        <end position="921"/>
    </location>
</feature>
<feature type="disulfide bond" evidence="13">
    <location>
        <begin position="2710"/>
        <end position="2722"/>
    </location>
</feature>
<keyword evidence="8" id="KW-0130">Cell adhesion</keyword>
<comment type="caution">
    <text evidence="19">The sequence shown here is derived from an EMBL/GenBank/DDBJ whole genome shotgun (WGS) entry which is preliminary data.</text>
</comment>
<dbReference type="PROSITE" id="PS01248">
    <property type="entry name" value="EGF_LAM_1"/>
    <property type="match status" value="11"/>
</dbReference>
<dbReference type="FunFam" id="2.10.25.10:FF:000011">
    <property type="entry name" value="Cadherin EGF LAG seven-pass G-type receptor"/>
    <property type="match status" value="4"/>
</dbReference>
<dbReference type="FunFam" id="2.10.25.10:FF:000280">
    <property type="entry name" value="Laminin subunit beta 4"/>
    <property type="match status" value="2"/>
</dbReference>
<feature type="compositionally biased region" description="Low complexity" evidence="15">
    <location>
        <begin position="1440"/>
        <end position="1452"/>
    </location>
</feature>
<feature type="domain" description="Laminin EGF-like" evidence="16">
    <location>
        <begin position="451"/>
        <end position="510"/>
    </location>
</feature>
<feature type="region of interest" description="Disordered" evidence="15">
    <location>
        <begin position="3267"/>
        <end position="3296"/>
    </location>
</feature>
<evidence type="ECO:0000256" key="1">
    <source>
        <dbReference type="ARBA" id="ARBA00004302"/>
    </source>
</evidence>
<feature type="disulfide bond" evidence="13">
    <location>
        <begin position="418"/>
        <end position="427"/>
    </location>
</feature>
<dbReference type="FunFam" id="2.10.25.10:FF:000101">
    <property type="entry name" value="Laminin subunit beta 1"/>
    <property type="match status" value="1"/>
</dbReference>
<feature type="disulfide bond" evidence="13">
    <location>
        <begin position="943"/>
        <end position="952"/>
    </location>
</feature>
<dbReference type="GO" id="GO:0034446">
    <property type="term" value="P:substrate adhesion-dependent cell spreading"/>
    <property type="evidence" value="ECO:0007669"/>
    <property type="project" value="TreeGrafter"/>
</dbReference>
<dbReference type="SUPFAM" id="SSF58104">
    <property type="entry name" value="Methyl-accepting chemotaxis protein (MCP) signaling domain"/>
    <property type="match status" value="1"/>
</dbReference>
<feature type="disulfide bond" evidence="13">
    <location>
        <begin position="2242"/>
        <end position="2251"/>
    </location>
</feature>
<feature type="disulfide bond" evidence="13">
    <location>
        <begin position="876"/>
        <end position="893"/>
    </location>
</feature>
<dbReference type="FunFam" id="2.10.25.10:FF:000145">
    <property type="entry name" value="Laminin subunit beta 1"/>
    <property type="match status" value="2"/>
</dbReference>
<dbReference type="GO" id="GO:0070831">
    <property type="term" value="P:basement membrane assembly"/>
    <property type="evidence" value="ECO:0007669"/>
    <property type="project" value="TreeGrafter"/>
</dbReference>
<keyword evidence="5" id="KW-0732">Signal</keyword>
<feature type="disulfide bond" evidence="13">
    <location>
        <begin position="3043"/>
        <end position="3052"/>
    </location>
</feature>
<dbReference type="InterPro" id="IPR056558">
    <property type="entry name" value="LAMB1-4_helical"/>
</dbReference>
<feature type="domain" description="Laminin EGF-like" evidence="16">
    <location>
        <begin position="1185"/>
        <end position="1232"/>
    </location>
</feature>
<feature type="coiled-coil region" evidence="14">
    <location>
        <begin position="1791"/>
        <end position="1884"/>
    </location>
</feature>
<feature type="disulfide bond" evidence="13">
    <location>
        <begin position="2731"/>
        <end position="2740"/>
    </location>
</feature>
<feature type="domain" description="Laminin IV type B" evidence="17">
    <location>
        <begin position="602"/>
        <end position="868"/>
    </location>
</feature>
<feature type="disulfide bond" evidence="13">
    <location>
        <begin position="2370"/>
        <end position="2379"/>
    </location>
</feature>
<feature type="disulfide bond" evidence="13">
    <location>
        <begin position="3022"/>
        <end position="3034"/>
    </location>
</feature>
<evidence type="ECO:0000256" key="13">
    <source>
        <dbReference type="PROSITE-ProRule" id="PRU00460"/>
    </source>
</evidence>
<feature type="region of interest" description="Disordered" evidence="15">
    <location>
        <begin position="1435"/>
        <end position="1459"/>
    </location>
</feature>
<dbReference type="Proteomes" id="UP001152803">
    <property type="component" value="Unassembled WGS sequence"/>
</dbReference>
<feature type="domain" description="Laminin EGF-like" evidence="16">
    <location>
        <begin position="1233"/>
        <end position="1279"/>
    </location>
</feature>
<dbReference type="Gene3D" id="2.170.300.10">
    <property type="entry name" value="Tie2 ligand-binding domain superfamily"/>
    <property type="match status" value="2"/>
</dbReference>
<evidence type="ECO:0000256" key="3">
    <source>
        <dbReference type="ARBA" id="ARBA00022530"/>
    </source>
</evidence>
<dbReference type="FunFam" id="2.10.25.10:FF:000138">
    <property type="entry name" value="Laminin subunit beta 1"/>
    <property type="match status" value="2"/>
</dbReference>
<dbReference type="Pfam" id="PF23219">
    <property type="entry name" value="LAMB1"/>
    <property type="match status" value="2"/>
</dbReference>
<proteinExistence type="predicted"/>
<organism evidence="19 20">
    <name type="scientific">Conger conger</name>
    <name type="common">Conger eel</name>
    <name type="synonym">Muraena conger</name>
    <dbReference type="NCBI Taxonomy" id="82655"/>
    <lineage>
        <taxon>Eukaryota</taxon>
        <taxon>Metazoa</taxon>
        <taxon>Chordata</taxon>
        <taxon>Craniata</taxon>
        <taxon>Vertebrata</taxon>
        <taxon>Euteleostomi</taxon>
        <taxon>Actinopterygii</taxon>
        <taxon>Neopterygii</taxon>
        <taxon>Teleostei</taxon>
        <taxon>Anguilliformes</taxon>
        <taxon>Congridae</taxon>
        <taxon>Conger</taxon>
    </lineage>
</organism>
<feature type="domain" description="Laminin EGF-like" evidence="16">
    <location>
        <begin position="2758"/>
        <end position="2803"/>
    </location>
</feature>
<dbReference type="InterPro" id="IPR008211">
    <property type="entry name" value="Laminin_N"/>
</dbReference>
<feature type="domain" description="Laminin N-terminal" evidence="18">
    <location>
        <begin position="85"/>
        <end position="323"/>
    </location>
</feature>
<comment type="subcellular location">
    <subcellularLocation>
        <location evidence="1">Secreted</location>
        <location evidence="1">Extracellular space</location>
        <location evidence="1">Extracellular matrix</location>
        <location evidence="1">Basement membrane</location>
    </subcellularLocation>
</comment>
<dbReference type="InterPro" id="IPR000742">
    <property type="entry name" value="EGF"/>
</dbReference>
<dbReference type="SMART" id="SM00181">
    <property type="entry name" value="EGF"/>
    <property type="match status" value="17"/>
</dbReference>
<feature type="domain" description="Laminin N-terminal" evidence="18">
    <location>
        <begin position="1973"/>
        <end position="2212"/>
    </location>
</feature>
<dbReference type="CDD" id="cd22295">
    <property type="entry name" value="cc_LAMB_C"/>
    <property type="match status" value="1"/>
</dbReference>
<dbReference type="InterPro" id="IPR050440">
    <property type="entry name" value="Laminin/Netrin_ECM"/>
</dbReference>
<dbReference type="PROSITE" id="PS51116">
    <property type="entry name" value="LAMININ_IVB"/>
    <property type="match status" value="2"/>
</dbReference>
<evidence type="ECO:0000256" key="4">
    <source>
        <dbReference type="ARBA" id="ARBA00022553"/>
    </source>
</evidence>
<dbReference type="GO" id="GO:0016477">
    <property type="term" value="P:cell migration"/>
    <property type="evidence" value="ECO:0007669"/>
    <property type="project" value="TreeGrafter"/>
</dbReference>
<feature type="disulfide bond" evidence="13">
    <location>
        <begin position="3070"/>
        <end position="3082"/>
    </location>
</feature>
<dbReference type="Pfam" id="PF24973">
    <property type="entry name" value="EGF_LMN_ATRN"/>
    <property type="match status" value="4"/>
</dbReference>
<feature type="disulfide bond" evidence="13">
    <location>
        <begin position="2435"/>
        <end position="2449"/>
    </location>
</feature>
<gene>
    <name evidence="19" type="ORF">COCON_G00143260</name>
</gene>
<feature type="coiled-coil region" evidence="14">
    <location>
        <begin position="3189"/>
        <end position="3251"/>
    </location>
</feature>
<dbReference type="PROSITE" id="PS50027">
    <property type="entry name" value="EGF_LAM_2"/>
    <property type="match status" value="24"/>
</dbReference>
<dbReference type="FunFam" id="2.10.25.10:FF:000065">
    <property type="entry name" value="Laminin subunit beta 1"/>
    <property type="match status" value="2"/>
</dbReference>
<feature type="disulfide bond" evidence="13">
    <location>
        <begin position="3072"/>
        <end position="3089"/>
    </location>
</feature>
<evidence type="ECO:0000259" key="16">
    <source>
        <dbReference type="PROSITE" id="PS50027"/>
    </source>
</evidence>
<dbReference type="GO" id="GO:0007411">
    <property type="term" value="P:axon guidance"/>
    <property type="evidence" value="ECO:0007669"/>
    <property type="project" value="TreeGrafter"/>
</dbReference>
<feature type="coiled-coil region" evidence="14">
    <location>
        <begin position="3507"/>
        <end position="3713"/>
    </location>
</feature>
<feature type="domain" description="Laminin EGF-like" evidence="16">
    <location>
        <begin position="2913"/>
        <end position="2964"/>
    </location>
</feature>
<dbReference type="FunFam" id="2.10.25.10:FF:000135">
    <property type="entry name" value="Laminin subunit beta 4"/>
    <property type="match status" value="4"/>
</dbReference>
<feature type="disulfide bond" evidence="13">
    <location>
        <begin position="3024"/>
        <end position="3041"/>
    </location>
</feature>
<feature type="domain" description="Laminin EGF-like" evidence="16">
    <location>
        <begin position="2277"/>
        <end position="2339"/>
    </location>
</feature>
<evidence type="ECO:0000256" key="14">
    <source>
        <dbReference type="SAM" id="Coils"/>
    </source>
</evidence>
<feature type="disulfide bond" evidence="13">
    <location>
        <begin position="3091"/>
        <end position="3100"/>
    </location>
</feature>
<dbReference type="GO" id="GO:0043256">
    <property type="term" value="C:laminin complex"/>
    <property type="evidence" value="ECO:0007669"/>
    <property type="project" value="TreeGrafter"/>
</dbReference>
<dbReference type="SMART" id="SM00136">
    <property type="entry name" value="LamNT"/>
    <property type="match status" value="2"/>
</dbReference>
<evidence type="ECO:0000256" key="8">
    <source>
        <dbReference type="ARBA" id="ARBA00022889"/>
    </source>
</evidence>
<keyword evidence="20" id="KW-1185">Reference proteome</keyword>
<feature type="disulfide bond" evidence="13">
    <location>
        <begin position="1157"/>
        <end position="1166"/>
    </location>
</feature>
<evidence type="ECO:0000259" key="18">
    <source>
        <dbReference type="PROSITE" id="PS51117"/>
    </source>
</evidence>
<evidence type="ECO:0000259" key="17">
    <source>
        <dbReference type="PROSITE" id="PS51116"/>
    </source>
</evidence>
<dbReference type="Gene3D" id="2.10.25.10">
    <property type="entry name" value="Laminin"/>
    <property type="match status" value="22"/>
</dbReference>
<keyword evidence="2" id="KW-0964">Secreted</keyword>
<dbReference type="PRINTS" id="PR00011">
    <property type="entry name" value="EGFLAMININ"/>
</dbReference>
<feature type="compositionally biased region" description="Low complexity" evidence="15">
    <location>
        <begin position="3276"/>
        <end position="3288"/>
    </location>
</feature>
<dbReference type="InterPro" id="IPR056863">
    <property type="entry name" value="LMN_ATRN_NET-like_EGF"/>
</dbReference>
<feature type="disulfide bond" evidence="13">
    <location>
        <begin position="1206"/>
        <end position="1215"/>
    </location>
</feature>
<feature type="disulfide bond" evidence="13">
    <location>
        <begin position="546"/>
        <end position="560"/>
    </location>
</feature>
<dbReference type="FunFam" id="2.10.25.10:FF:000130">
    <property type="entry name" value="Laminin subunit beta 1"/>
    <property type="match status" value="2"/>
</dbReference>
<dbReference type="FunFam" id="2.10.25.10:FF:000084">
    <property type="entry name" value="Laminin subunit alpha 3"/>
    <property type="match status" value="2"/>
</dbReference>
<dbReference type="Pfam" id="PF00053">
    <property type="entry name" value="EGF_laminin"/>
    <property type="match status" value="22"/>
</dbReference>
<feature type="disulfide bond" evidence="13">
    <location>
        <begin position="2307"/>
        <end position="2316"/>
    </location>
</feature>
<feature type="disulfide bond" evidence="13">
    <location>
        <begin position="353"/>
        <end position="362"/>
    </location>
</feature>
<evidence type="ECO:0008006" key="21">
    <source>
        <dbReference type="Google" id="ProtNLM"/>
    </source>
</evidence>
<dbReference type="SMART" id="SM00180">
    <property type="entry name" value="EGF_Lam"/>
    <property type="match status" value="26"/>
</dbReference>
<feature type="disulfide bond" evidence="13">
    <location>
        <begin position="2994"/>
        <end position="3003"/>
    </location>
</feature>
<reference evidence="19" key="1">
    <citation type="journal article" date="2023" name="Science">
        <title>Genome structures resolve the early diversification of teleost fishes.</title>
        <authorList>
            <person name="Parey E."/>
            <person name="Louis A."/>
            <person name="Montfort J."/>
            <person name="Bouchez O."/>
            <person name="Roques C."/>
            <person name="Iampietro C."/>
            <person name="Lluch J."/>
            <person name="Castinel A."/>
            <person name="Donnadieu C."/>
            <person name="Desvignes T."/>
            <person name="Floi Bucao C."/>
            <person name="Jouanno E."/>
            <person name="Wen M."/>
            <person name="Mejri S."/>
            <person name="Dirks R."/>
            <person name="Jansen H."/>
            <person name="Henkel C."/>
            <person name="Chen W.J."/>
            <person name="Zahm M."/>
            <person name="Cabau C."/>
            <person name="Klopp C."/>
            <person name="Thompson A.W."/>
            <person name="Robinson-Rechavi M."/>
            <person name="Braasch I."/>
            <person name="Lecointre G."/>
            <person name="Bobe J."/>
            <person name="Postlethwait J.H."/>
            <person name="Berthelot C."/>
            <person name="Roest Crollius H."/>
            <person name="Guiguen Y."/>
        </authorList>
    </citation>
    <scope>NUCLEOTIDE SEQUENCE</scope>
    <source>
        <strain evidence="19">Concon-B</strain>
    </source>
</reference>
<feature type="disulfide bond" evidence="13">
    <location>
        <begin position="2423"/>
        <end position="2432"/>
    </location>
</feature>
<feature type="domain" description="Laminin EGF-like" evidence="16">
    <location>
        <begin position="2804"/>
        <end position="2853"/>
    </location>
</feature>
<feature type="disulfide bond" evidence="13">
    <location>
        <begin position="924"/>
        <end position="941"/>
    </location>
</feature>
<feature type="disulfide bond" evidence="13">
    <location>
        <begin position="987"/>
        <end position="996"/>
    </location>
</feature>
<feature type="coiled-coil region" evidence="14">
    <location>
        <begin position="3369"/>
        <end position="3445"/>
    </location>
</feature>
<feature type="coiled-coil region" evidence="14">
    <location>
        <begin position="1676"/>
        <end position="1734"/>
    </location>
</feature>
<feature type="domain" description="Laminin EGF-like" evidence="16">
    <location>
        <begin position="2854"/>
        <end position="2912"/>
    </location>
</feature>
<evidence type="ECO:0000256" key="6">
    <source>
        <dbReference type="ARBA" id="ARBA00022737"/>
    </source>
</evidence>
<evidence type="ECO:0000256" key="10">
    <source>
        <dbReference type="ARBA" id="ARBA00023157"/>
    </source>
</evidence>
<dbReference type="CDD" id="cd22299">
    <property type="entry name" value="cc_LAMB2_C"/>
    <property type="match status" value="1"/>
</dbReference>
<keyword evidence="12 13" id="KW-0424">Laminin EGF-like domain</keyword>
<keyword evidence="10 13" id="KW-1015">Disulfide bond</keyword>
<feature type="disulfide bond" evidence="13">
    <location>
        <begin position="2823"/>
        <end position="2832"/>
    </location>
</feature>
<dbReference type="PROSITE" id="PS00022">
    <property type="entry name" value="EGF_1"/>
    <property type="match status" value="2"/>
</dbReference>
<dbReference type="SUPFAM" id="SSF57997">
    <property type="entry name" value="Tropomyosin"/>
    <property type="match status" value="1"/>
</dbReference>
<feature type="domain" description="Laminin EGF-like" evidence="16">
    <location>
        <begin position="2213"/>
        <end position="2276"/>
    </location>
</feature>
<feature type="disulfide bond" evidence="13">
    <location>
        <begin position="1233"/>
        <end position="1245"/>
    </location>
</feature>
<feature type="disulfide bond" evidence="13">
    <location>
        <begin position="874"/>
        <end position="886"/>
    </location>
</feature>
<keyword evidence="6" id="KW-0677">Repeat</keyword>
<feature type="domain" description="Laminin EGF-like" evidence="16">
    <location>
        <begin position="388"/>
        <end position="450"/>
    </location>
</feature>
<feature type="domain" description="Laminin EGF-like" evidence="16">
    <location>
        <begin position="1077"/>
        <end position="1128"/>
    </location>
</feature>
<dbReference type="EMBL" id="JAFJMO010000010">
    <property type="protein sequence ID" value="KAJ8265227.1"/>
    <property type="molecule type" value="Genomic_DNA"/>
</dbReference>
<dbReference type="CDD" id="cd00055">
    <property type="entry name" value="EGF_Lam"/>
    <property type="match status" value="26"/>
</dbReference>
<feature type="disulfide bond" evidence="13">
    <location>
        <begin position="1254"/>
        <end position="1263"/>
    </location>
</feature>
<sequence length="3795" mass="421165">MKAMDFMLTRILTIDGQTVKCGQRSRLPAEFKQVDVLEANEKLALEKRTASCMRIGLTMSGHLGIIILALAVGAQDLPSGPQGCTEGSCYPATGNLLIGRAINLTATSTCGLQGPEHYCIVSHLQESDKCFVCDSQRQYHHWHRHSHRVENVIYLKDSYGEFTWWQSVNGEESVSLRLNLEAEFHFTHLIMKFKTFRPAAMLIERSADFGRSWKPYRYFSYNCTKMFPGVPAHALRRIDDVICEERYSDIEPSTLGEVIYKVLDPSIDVKDPYSLHIQELLRITNLRINFTKLHTLGDNLLDRRTDVLQKYYYALYELVVRGSCFCYGHASECAPVPGITTREAGMIHGRCVCKHNTEGLNCERCRDFHNDLPWRPAESLDPHACRECNCNGHSGQCHFDMAVYLATGNVSGGVCDDCLHNTMGRNCEMCKPFYYQDPARDIRDPAACVPCDCDPVGSLERGVCDSHTDPDMRMIAGQCRCKQNVRGTRCDYCKEGYFGLSQNDPLGCQACNCDPRGIIMMGSPCDQISGDCSCKRYVTGRYCNQCLPEYWGLSNDISGCRPCDCDFGGAYSSRCRMDNGQCDCRPHLFGPQCADVQPGYFCAPLDFYTYEAEAAEGRSPDDPILPGRARPQAETDCVQHLNNQLRRHKRHRRIAAAQQQRAALRRIRQLQQTPDVKRVNREQSPGQMVTWTGPGFARVKDGAGLVFTLNNIPHAMEYDIMIRYEPESTEDWEAIVSITSQDLPTSSRCGNVLPTEQMYTVILSHHRRYIQMPRPFCFEPRNQYTIAIRFQRHGVSHRHLTAFILVDSLVLIPKYTELPGFQGNEPVAEHRREEMLRYMCLDSFLTTPMPSLAEMCTKLICSISAILHDGALSCLCDPQGSLSAECNRVGGQCQCKPNVIGRRCDQCAPGTYGFGPYGCTACECHSHGSHSHQCDPVTGQCPCRQGASGRQCADCQVGQWGFPDCQPCQCNGHAELCDPQTGTCQDCRDYTTGQACDRCVDGFYGNPVLGSGEHCRPCPCPGHPGSGHSNGDTCYADHNTNQILCRCRQGYAGSRCDRCAPGYFGNPERPGGECRMCECNGNIDPQDPGSCDPRTGQCLKCLYNTDGPSCSQCVLGHYGNALSQDCRRCTCVTAGTLQPYCDGEVCRCDSRTGACPCRANVVGHNCDQCADYHWNFGTEHGCEPCGCHTQHSNGPHCNMFSGQCQCKPGFGGRVCSECEQLHWGNPQIQCHECNCHRLGSETLQCHHVTGACVCREGASGRHCDECSRGFTGTFPKCVPCHPCFSQWDDIARQLQSELDRINRSVQAVLQSGVVPGTSDKRIRALEEKLALIKDLIQNGDKENILQLLNQAIDDLRAEIALTDGRLMGITQELNDTALKDAGLQQNMTHTEQQLRDLNATLAQLRRQLENFLSAGFEEQLDNVRKYYQESQDAERKCNASVSGPSSPVGQSQKTRKQAEDLLKSKRDRFLRTMAAQKKSLAELDNKANELGRKVDHVSDKVCGGHANASTNGSCPNSLCGGAGCRDGSGMRQCGGEGCDGALSASAGALKLAREAAGNITTASEELQRVSKKLQDIEMLTQDVKTQAMGTLEKAQKKKDIFEKSNNQLKDFIKKIKDFLTEEGADPESIEKVAQQVLDISLPVNNSVLAHLVQQIRESIANLTNVDSIFNTTSLQLQKAKELLNNAKDAQKRAEGVKDIANQTRLALNTAQKAITMAEKALKDANKSINNTRNATSLVKDKLGDIENKQMDAMMRLANLSKGIELLRNKTEQNRAMAQDAKDKSDNATKAAIGLDKELEDAEGKYKELQSKVDALGGDVQGLGEVDKRAREIKKQAEELLMKATKGMEKLHKLEKKFKQNERTMNNQRLELAELEQNVTSVRDVLLLDPVGSAAQFSSTSHCAPKLLSTVQTPNKRGTVNCITATGIHTYIRHSVKERSQRINEPDMHGLILIFLCVVASSVAFEPDQAHGCTHGSCYPATGDLLVGREKKLKASSTCGMRRKEPYCIVSHLQDEKKCFQCDSRRPYDPNYNSVSHRIENVITTFKQHRKKTWWQSENGKSDVSVQLDLEAEFHFTHLIMTFKTFRPAAMLIERSADFGRTWQPYRYFAYDCATIFPGVSQGPLRKVDDIICESRYSDIEPSTEGEVIYRVLDPAIRIEDPYSPNIQNQLKITNLRVNFTKLHTLGDNLLDSRVEIKEKYYYAMYELVVRGNCFCYGHASECAPIAGIRDDIEGMVHGRCVCKHNTKGLNCEQCEDFFNDMPWRPAEGRNTNACKKCNCNGHSSQCHFDMAVYLATGNVSGGVCDDCLHNTMGRNCEMCKPFYYQDPARDIRDPGVCVACDCDPDGSLNGGMCDGHDGPSLGMIAGQCRCKDHVEGQRCDKCKSGFFGLSAENLRGCQRCQCDPRGTVSETPQCDPVSGDCFCKRLVTGRSCNQCLPEYWALSHDLNGCRDCDCDVGGATDNHCSMETGQCRCRTHMKGRQCDQVESGYYFMALDHYLYEAELSRLGQGCSVDERQHQPGRPVSWTGIGFAQVPEGSNLEFTINNIPYSMEYDVLIRYEPQMPRDWEEVRVKVVRPGQIPTSSPCGNTIPADDLLTVSLPAGARYVVLPQPVCLERGVMYTLRLEFTRYSGRSKVPNTNILIDSIALIPRYSSLEMFIAGDPASIARKQSYERFRCHETAKSVSRPQLSDFCAKMIISMSAIINDGALACQCDPQGSVSSECDPRGGQCRCKPGMIGRRCDKCAPGTYGFGPAGCKPCECSLDGARSRLCEQYTGQCQCRPGAFGLRCDGCQTGHWGFPNCKPCHCNGHAKECHQRTGSCLSCRENTAGDKCERCATGYYGNPVLGSGSQCRACPCPDGPSSGRHFAASCYQDNRNRQVVCNCKQGYTGSRCEECAPGYYGDPSKPGGRCQPCQCSNNIDLTDLDSCDRRTGECRKCLYNAEGPDCGICKSGYHGDAKRRNCRKCTCNFLGTERRQCSTRDECVCNRGTGQCQCLPNVIGLTCDHCAANYWNLASGHGCESCNCDPNNALSPTCNEFTGQCQCRSGFGGKTCRDCQENFWGDPRVRCRVCDCNRRGIETSQCDRVTGHCVCQQGVSGVRCDQCARGFSGQFPDCQPCHQCFGDWDRVVQDLAARTKALTERAREIQLTGLTGAYEKSFRDLEDKLAQAQGIVNARNATAEGITNLMGLIEDLRGRIGETTDSLNRLEGDLTSVQDNNYEASNELSSLEREAKELNLTSDQLNSQLDILKNSNFLGAYDSIRSSYDKSRDAERRANQSTTSVPSTVSQSADTRRRTERLIDGRKDDFNRKNAANKRALADLNTKTQNLDMKKINEKVCGVPGDAPCGEASCGGAGCRDDEGNRHCGGLNCNGAVATADNALKRAQDAEKELNKAMGEVEDLYQKVAEAKTKAEEAKGKAQAALDKANDTKNKVERSNNDLRDLIKQIRDFLMQEGADPDSIETVANRVLELSIPASPQQIRHLAEEIKDRVNSLSNVDAILQQTHGDVRKAEILLQDAKRARNRAEGAKNTAETVKQALDDARKAQTAAEKAIQRAKEDIGQTEARLAQIHSETSESEKDLKDAVDRLGSLSRQIDVLKTKRASNSLEASRAEETATMARDKANEAKQILDGELTDKYRTVQDLVDRKAKTVQEAKRKAERLRDEAKQLLQDAQNKLQRLAELEKEYEDNQKTLEGKAKQLDGLEDKMKAILNDINKQIQIYNTCHIEQYGSRLESSRNTGERSFLSFGQGRTAARCRIQEPRAEVIRFAGQRSKEWENATLSYKLCPFCSGRVLS</sequence>
<feature type="disulfide bond" evidence="13">
    <location>
        <begin position="2712"/>
        <end position="2729"/>
    </location>
</feature>
<comment type="caution">
    <text evidence="13">Lacks conserved residue(s) required for the propagation of feature annotation.</text>
</comment>
<dbReference type="SUPFAM" id="SSF57196">
    <property type="entry name" value="EGF/Laminin"/>
    <property type="match status" value="25"/>
</dbReference>
<feature type="disulfide bond" evidence="13">
    <location>
        <begin position="1187"/>
        <end position="1204"/>
    </location>
</feature>
<dbReference type="PROSITE" id="PS51117">
    <property type="entry name" value="LAMININ_NTER"/>
    <property type="match status" value="2"/>
</dbReference>
<feature type="disulfide bond" evidence="13">
    <location>
        <begin position="534"/>
        <end position="543"/>
    </location>
</feature>
<feature type="disulfide bond" evidence="13">
    <location>
        <begin position="1235"/>
        <end position="1252"/>
    </location>
</feature>
<evidence type="ECO:0000256" key="2">
    <source>
        <dbReference type="ARBA" id="ARBA00022525"/>
    </source>
</evidence>
<dbReference type="Pfam" id="PF21199">
    <property type="entry name" value="LAMININ_IV_B"/>
    <property type="match status" value="2"/>
</dbReference>
<feature type="disulfide bond" evidence="13">
    <location>
        <begin position="2883"/>
        <end position="2892"/>
    </location>
</feature>
<dbReference type="GO" id="GO:0009888">
    <property type="term" value="P:tissue development"/>
    <property type="evidence" value="ECO:0007669"/>
    <property type="project" value="TreeGrafter"/>
</dbReference>
<dbReference type="Gene3D" id="2.60.120.260">
    <property type="entry name" value="Galactose-binding domain-like"/>
    <property type="match status" value="2"/>
</dbReference>
<keyword evidence="11" id="KW-0325">Glycoprotein</keyword>
<evidence type="ECO:0000256" key="12">
    <source>
        <dbReference type="ARBA" id="ARBA00023292"/>
    </source>
</evidence>
<feature type="coiled-coil region" evidence="14">
    <location>
        <begin position="1473"/>
        <end position="1500"/>
    </location>
</feature>
<feature type="disulfide bond" evidence="13">
    <location>
        <begin position="895"/>
        <end position="904"/>
    </location>
</feature>
<feature type="disulfide bond" evidence="13">
    <location>
        <begin position="2758"/>
        <end position="2770"/>
    </location>
</feature>
<accession>A0A9Q1DB61</accession>
<feature type="disulfide bond" evidence="13">
    <location>
        <begin position="2779"/>
        <end position="2788"/>
    </location>
</feature>
<evidence type="ECO:0000256" key="11">
    <source>
        <dbReference type="ARBA" id="ARBA00023180"/>
    </source>
</evidence>
<feature type="disulfide bond" evidence="13">
    <location>
        <begin position="1185"/>
        <end position="1197"/>
    </location>
</feature>
<keyword evidence="7" id="KW-0084">Basement membrane</keyword>
<feature type="domain" description="Laminin EGF-like" evidence="16">
    <location>
        <begin position="2710"/>
        <end position="2757"/>
    </location>
</feature>
<feature type="domain" description="Laminin EGF-like" evidence="16">
    <location>
        <begin position="3070"/>
        <end position="3116"/>
    </location>
</feature>
<keyword evidence="9 14" id="KW-0175">Coiled coil</keyword>
<feature type="disulfide bond" evidence="13">
    <location>
        <begin position="1101"/>
        <end position="1110"/>
    </location>
</feature>
<evidence type="ECO:0000256" key="5">
    <source>
        <dbReference type="ARBA" id="ARBA00022729"/>
    </source>
</evidence>
<feature type="disulfide bond" evidence="13">
    <location>
        <begin position="2937"/>
        <end position="2946"/>
    </location>
</feature>
<feature type="domain" description="Laminin EGF-like" evidence="16">
    <location>
        <begin position="922"/>
        <end position="967"/>
    </location>
</feature>
<dbReference type="OrthoDB" id="5985440at2759"/>
<dbReference type="Pfam" id="PF00055">
    <property type="entry name" value="Laminin_N"/>
    <property type="match status" value="2"/>
</dbReference>
<dbReference type="FunFam" id="2.60.120.260:FF:000010">
    <property type="entry name" value="Laminin subunit beta 1"/>
    <property type="match status" value="2"/>
</dbReference>
<feature type="domain" description="Laminin EGF-like" evidence="16">
    <location>
        <begin position="511"/>
        <end position="562"/>
    </location>
</feature>
<dbReference type="FunFam" id="2.170.300.10:FF:000001">
    <property type="entry name" value="Laminin subunit beta-1"/>
    <property type="match status" value="2"/>
</dbReference>
<protein>
    <recommendedName>
        <fullName evidence="21">Laminin subunit beta-2-like</fullName>
    </recommendedName>
</protein>
<dbReference type="GO" id="GO:0009887">
    <property type="term" value="P:animal organ morphogenesis"/>
    <property type="evidence" value="ECO:0007669"/>
    <property type="project" value="TreeGrafter"/>
</dbReference>
<evidence type="ECO:0000256" key="7">
    <source>
        <dbReference type="ARBA" id="ARBA00022869"/>
    </source>
</evidence>
<feature type="domain" description="Laminin EGF-like" evidence="16">
    <location>
        <begin position="2340"/>
        <end position="2399"/>
    </location>
</feature>
<feature type="domain" description="Laminin EGF-like" evidence="16">
    <location>
        <begin position="3022"/>
        <end position="3069"/>
    </location>
</feature>
<dbReference type="InterPro" id="IPR002049">
    <property type="entry name" value="LE_dom"/>
</dbReference>
<feature type="domain" description="Laminin EGF-like" evidence="16">
    <location>
        <begin position="968"/>
        <end position="1017"/>
    </location>
</feature>
<feature type="domain" description="Laminin IV type B" evidence="17">
    <location>
        <begin position="2491"/>
        <end position="2704"/>
    </location>
</feature>
<feature type="domain" description="Laminin EGF-like" evidence="16">
    <location>
        <begin position="1018"/>
        <end position="1076"/>
    </location>
</feature>
<feature type="domain" description="Laminin EGF-like" evidence="16">
    <location>
        <begin position="1129"/>
        <end position="1184"/>
    </location>
</feature>
<feature type="domain" description="Laminin EGF-like" evidence="16">
    <location>
        <begin position="324"/>
        <end position="387"/>
    </location>
</feature>
<evidence type="ECO:0000256" key="9">
    <source>
        <dbReference type="ARBA" id="ARBA00023054"/>
    </source>
</evidence>
<feature type="domain" description="Laminin EGF-like" evidence="16">
    <location>
        <begin position="2400"/>
        <end position="2451"/>
    </location>
</feature>
<keyword evidence="4" id="KW-0597">Phosphoprotein</keyword>
<dbReference type="PANTHER" id="PTHR10574:SF36">
    <property type="entry name" value="LAMININ SUBUNIT BETA-2"/>
    <property type="match status" value="1"/>
</dbReference>
<feature type="disulfide bond" evidence="13">
    <location>
        <begin position="481"/>
        <end position="490"/>
    </location>
</feature>
<name>A0A9Q1DB61_CONCO</name>
<dbReference type="PANTHER" id="PTHR10574">
    <property type="entry name" value="NETRIN/LAMININ-RELATED"/>
    <property type="match status" value="1"/>
</dbReference>
<feature type="disulfide bond" evidence="13">
    <location>
        <begin position="1129"/>
        <end position="1141"/>
    </location>
</feature>
<evidence type="ECO:0000256" key="15">
    <source>
        <dbReference type="SAM" id="MobiDB-lite"/>
    </source>
</evidence>
<feature type="disulfide bond" evidence="13">
    <location>
        <begin position="922"/>
        <end position="934"/>
    </location>
</feature>
<keyword evidence="3" id="KW-0272">Extracellular matrix</keyword>
<feature type="disulfide bond" evidence="13">
    <location>
        <begin position="1047"/>
        <end position="1056"/>
    </location>
</feature>
<dbReference type="FunFam" id="2.170.300.10:FF:000004">
    <property type="entry name" value="Laminin subunit beta 1"/>
    <property type="match status" value="2"/>
</dbReference>
<feature type="domain" description="Laminin EGF-like" evidence="16">
    <location>
        <begin position="2965"/>
        <end position="3021"/>
    </location>
</feature>
<feature type="disulfide bond" evidence="13">
    <location>
        <begin position="2760"/>
        <end position="2777"/>
    </location>
</feature>
<evidence type="ECO:0000313" key="19">
    <source>
        <dbReference type="EMBL" id="KAJ8265227.1"/>
    </source>
</evidence>
<evidence type="ECO:0000313" key="20">
    <source>
        <dbReference type="Proteomes" id="UP001152803"/>
    </source>
</evidence>